<evidence type="ECO:0000313" key="1">
    <source>
        <dbReference type="EMBL" id="SNX96516.1"/>
    </source>
</evidence>
<name>A0A285EEL9_9ACTN</name>
<sequence>MKLNEMDLSTLAAVKAGLTRDHKDGTMLCDDAETIFFFTCEVAPDHWLYVELQTEPIISISTGIFRRPTDYMRRMIRAEYAGLRIHRDRQHLAGESGDFVDDLDADERAAHQAEMAEYWRRDDAIAEQYGPFHSIS</sequence>
<evidence type="ECO:0000313" key="2">
    <source>
        <dbReference type="Proteomes" id="UP000219514"/>
    </source>
</evidence>
<reference evidence="1 2" key="1">
    <citation type="submission" date="2017-09" db="EMBL/GenBank/DDBJ databases">
        <authorList>
            <person name="Ehlers B."/>
            <person name="Leendertz F.H."/>
        </authorList>
    </citation>
    <scope>NUCLEOTIDE SEQUENCE [LARGE SCALE GENOMIC DNA]</scope>
    <source>
        <strain evidence="1 2">DSM 46844</strain>
    </source>
</reference>
<gene>
    <name evidence="1" type="ORF">SAMN06893097_104231</name>
</gene>
<protein>
    <submittedName>
        <fullName evidence="1">Uncharacterized protein</fullName>
    </submittedName>
</protein>
<dbReference type="Proteomes" id="UP000219514">
    <property type="component" value="Unassembled WGS sequence"/>
</dbReference>
<dbReference type="EMBL" id="OBDO01000004">
    <property type="protein sequence ID" value="SNX96516.1"/>
    <property type="molecule type" value="Genomic_DNA"/>
</dbReference>
<dbReference type="AlphaFoldDB" id="A0A285EEL9"/>
<dbReference type="OrthoDB" id="9888966at2"/>
<dbReference type="RefSeq" id="WP_097206526.1">
    <property type="nucleotide sequence ID" value="NZ_JACHXB010000002.1"/>
</dbReference>
<accession>A0A285EEL9</accession>
<keyword evidence="2" id="KW-1185">Reference proteome</keyword>
<proteinExistence type="predicted"/>
<organism evidence="1 2">
    <name type="scientific">Geodermatophilus sabuli</name>
    <dbReference type="NCBI Taxonomy" id="1564158"/>
    <lineage>
        <taxon>Bacteria</taxon>
        <taxon>Bacillati</taxon>
        <taxon>Actinomycetota</taxon>
        <taxon>Actinomycetes</taxon>
        <taxon>Geodermatophilales</taxon>
        <taxon>Geodermatophilaceae</taxon>
        <taxon>Geodermatophilus</taxon>
    </lineage>
</organism>